<dbReference type="Gramene" id="RZC62349">
    <property type="protein sequence ID" value="RZC62349"/>
    <property type="gene ID" value="C5167_024139"/>
</dbReference>
<dbReference type="Gene3D" id="3.30.559.10">
    <property type="entry name" value="Chloramphenicol acetyltransferase-like domain"/>
    <property type="match status" value="1"/>
</dbReference>
<feature type="non-terminal residue" evidence="2">
    <location>
        <position position="266"/>
    </location>
</feature>
<dbReference type="AlphaFoldDB" id="A0A4Y7JRH2"/>
<name>A0A4Y7JRH2_PAPSO</name>
<reference evidence="2 3" key="1">
    <citation type="journal article" date="2018" name="Science">
        <title>The opium poppy genome and morphinan production.</title>
        <authorList>
            <person name="Guo L."/>
            <person name="Winzer T."/>
            <person name="Yang X."/>
            <person name="Li Y."/>
            <person name="Ning Z."/>
            <person name="He Z."/>
            <person name="Teodor R."/>
            <person name="Lu Y."/>
            <person name="Bowser T.A."/>
            <person name="Graham I.A."/>
            <person name="Ye K."/>
        </authorList>
    </citation>
    <scope>NUCLEOTIDE SEQUENCE [LARGE SCALE GENOMIC DNA]</scope>
    <source>
        <strain evidence="3">cv. HN1</strain>
        <tissue evidence="2">Leaves</tissue>
    </source>
</reference>
<accession>A0A4Y7JRH2</accession>
<dbReference type="PANTHER" id="PTHR31896:SF12">
    <property type="entry name" value="HXXXD-TYPE ACYL-TRANSFERASE FAMILY PROTEIN"/>
    <property type="match status" value="1"/>
</dbReference>
<dbReference type="EMBL" id="CM010719">
    <property type="protein sequence ID" value="RZC62349.1"/>
    <property type="molecule type" value="Genomic_DNA"/>
</dbReference>
<gene>
    <name evidence="2" type="ORF">C5167_024139</name>
</gene>
<protein>
    <submittedName>
        <fullName evidence="2">Uncharacterized protein</fullName>
    </submittedName>
</protein>
<sequence length="266" mass="29525">MSNLGEEVVRVISKCMIKPHQISEEAHKEINLTPWDLTMLSAHAIQKGLLFAKPPPSSDHEDGVMVKIIDQLKNSLSLTLSHFYPLSGRLSTKKQDGYSCSYKVFIDCSNSQGAEFIHAIAEYVTVVDILNPLDVPSVVRSFFALDGSINHDGHCEPLLVVQVTELVDGFFIDCSFNHVVGDGTSFWHFFSTWAEICKSTCRLLINDRSRLNPPLSMNYFGCSAGVVMGTTKAAELLSHGLGWAAWLLHEAVAGRTDDKVRKWLDN</sequence>
<organism evidence="2 3">
    <name type="scientific">Papaver somniferum</name>
    <name type="common">Opium poppy</name>
    <dbReference type="NCBI Taxonomy" id="3469"/>
    <lineage>
        <taxon>Eukaryota</taxon>
        <taxon>Viridiplantae</taxon>
        <taxon>Streptophyta</taxon>
        <taxon>Embryophyta</taxon>
        <taxon>Tracheophyta</taxon>
        <taxon>Spermatophyta</taxon>
        <taxon>Magnoliopsida</taxon>
        <taxon>Ranunculales</taxon>
        <taxon>Papaveraceae</taxon>
        <taxon>Papaveroideae</taxon>
        <taxon>Papaver</taxon>
    </lineage>
</organism>
<evidence type="ECO:0000313" key="2">
    <source>
        <dbReference type="EMBL" id="RZC62349.1"/>
    </source>
</evidence>
<keyword evidence="1" id="KW-0808">Transferase</keyword>
<keyword evidence="3" id="KW-1185">Reference proteome</keyword>
<dbReference type="OMA" id="HETDIPI"/>
<proteinExistence type="predicted"/>
<evidence type="ECO:0000256" key="1">
    <source>
        <dbReference type="ARBA" id="ARBA00022679"/>
    </source>
</evidence>
<dbReference type="PANTHER" id="PTHR31896">
    <property type="entry name" value="FAMILY REGULATORY PROTEIN, PUTATIVE (AFU_ORTHOLOGUE AFUA_3G14730)-RELATED"/>
    <property type="match status" value="1"/>
</dbReference>
<evidence type="ECO:0000313" key="3">
    <source>
        <dbReference type="Proteomes" id="UP000316621"/>
    </source>
</evidence>
<dbReference type="InterPro" id="IPR023213">
    <property type="entry name" value="CAT-like_dom_sf"/>
</dbReference>
<dbReference type="InterPro" id="IPR051283">
    <property type="entry name" value="Sec_Metabolite_Acyltrans"/>
</dbReference>
<dbReference type="Pfam" id="PF02458">
    <property type="entry name" value="Transferase"/>
    <property type="match status" value="1"/>
</dbReference>
<dbReference type="GO" id="GO:0016740">
    <property type="term" value="F:transferase activity"/>
    <property type="evidence" value="ECO:0007669"/>
    <property type="project" value="UniProtKB-KW"/>
</dbReference>
<dbReference type="Proteomes" id="UP000316621">
    <property type="component" value="Chromosome 5"/>
</dbReference>